<dbReference type="InterPro" id="IPR003165">
    <property type="entry name" value="Piwi"/>
</dbReference>
<dbReference type="InterPro" id="IPR014811">
    <property type="entry name" value="ArgoL1"/>
</dbReference>
<dbReference type="PROSITE" id="PS50821">
    <property type="entry name" value="PAZ"/>
    <property type="match status" value="1"/>
</dbReference>
<dbReference type="SUPFAM" id="SSF53098">
    <property type="entry name" value="Ribonuclease H-like"/>
    <property type="match status" value="1"/>
</dbReference>
<feature type="region of interest" description="Disordered" evidence="2">
    <location>
        <begin position="79"/>
        <end position="98"/>
    </location>
</feature>
<dbReference type="PANTHER" id="PTHR22891">
    <property type="entry name" value="EUKARYOTIC TRANSLATION INITIATION FACTOR 2C"/>
    <property type="match status" value="1"/>
</dbReference>
<feature type="compositionally biased region" description="Gly residues" evidence="2">
    <location>
        <begin position="38"/>
        <end position="59"/>
    </location>
</feature>
<name>A0A7R9KG42_9ACAR</name>
<protein>
    <submittedName>
        <fullName evidence="5">Uncharacterized protein</fullName>
    </submittedName>
</protein>
<dbReference type="EMBL" id="CAJPIZ010000642">
    <property type="protein sequence ID" value="CAG2101956.1"/>
    <property type="molecule type" value="Genomic_DNA"/>
</dbReference>
<evidence type="ECO:0000259" key="3">
    <source>
        <dbReference type="PROSITE" id="PS50821"/>
    </source>
</evidence>
<accession>A0A7R9KG42</accession>
<dbReference type="Gene3D" id="2.170.260.10">
    <property type="entry name" value="paz domain"/>
    <property type="match status" value="1"/>
</dbReference>
<evidence type="ECO:0000256" key="2">
    <source>
        <dbReference type="SAM" id="MobiDB-lite"/>
    </source>
</evidence>
<dbReference type="InterPro" id="IPR036397">
    <property type="entry name" value="RNaseH_sf"/>
</dbReference>
<proteinExistence type="inferred from homology"/>
<comment type="similarity">
    <text evidence="1">Belongs to the argonaute family.</text>
</comment>
<evidence type="ECO:0000313" key="5">
    <source>
        <dbReference type="EMBL" id="CAD7621526.1"/>
    </source>
</evidence>
<dbReference type="PROSITE" id="PS50822">
    <property type="entry name" value="PIWI"/>
    <property type="match status" value="1"/>
</dbReference>
<feature type="domain" description="PAZ" evidence="3">
    <location>
        <begin position="336"/>
        <end position="447"/>
    </location>
</feature>
<dbReference type="SMART" id="SM00950">
    <property type="entry name" value="Piwi"/>
    <property type="match status" value="1"/>
</dbReference>
<dbReference type="GO" id="GO:0003723">
    <property type="term" value="F:RNA binding"/>
    <property type="evidence" value="ECO:0007669"/>
    <property type="project" value="InterPro"/>
</dbReference>
<dbReference type="CDD" id="cd02846">
    <property type="entry name" value="PAZ_argonaute_like"/>
    <property type="match status" value="1"/>
</dbReference>
<dbReference type="Gene3D" id="3.30.420.10">
    <property type="entry name" value="Ribonuclease H-like superfamily/Ribonuclease H"/>
    <property type="match status" value="1"/>
</dbReference>
<dbReference type="GO" id="GO:0034587">
    <property type="term" value="P:piRNA processing"/>
    <property type="evidence" value="ECO:0007669"/>
    <property type="project" value="UniProtKB-ARBA"/>
</dbReference>
<dbReference type="InterPro" id="IPR003100">
    <property type="entry name" value="PAZ_dom"/>
</dbReference>
<dbReference type="Pfam" id="PF02170">
    <property type="entry name" value="PAZ"/>
    <property type="match status" value="1"/>
</dbReference>
<dbReference type="OrthoDB" id="6500565at2759"/>
<evidence type="ECO:0000313" key="6">
    <source>
        <dbReference type="Proteomes" id="UP000759131"/>
    </source>
</evidence>
<evidence type="ECO:0000259" key="4">
    <source>
        <dbReference type="PROSITE" id="PS50822"/>
    </source>
</evidence>
<dbReference type="Proteomes" id="UP000759131">
    <property type="component" value="Unassembled WGS sequence"/>
</dbReference>
<dbReference type="SUPFAM" id="SSF101690">
    <property type="entry name" value="PAZ domain"/>
    <property type="match status" value="1"/>
</dbReference>
<dbReference type="InterPro" id="IPR036085">
    <property type="entry name" value="PAZ_dom_sf"/>
</dbReference>
<gene>
    <name evidence="5" type="ORF">OSB1V03_LOCUS1997</name>
</gene>
<dbReference type="InterPro" id="IPR032474">
    <property type="entry name" value="Argonaute_N"/>
</dbReference>
<dbReference type="SMART" id="SM01163">
    <property type="entry name" value="DUF1785"/>
    <property type="match status" value="1"/>
</dbReference>
<dbReference type="EMBL" id="OC855217">
    <property type="protein sequence ID" value="CAD7621526.1"/>
    <property type="molecule type" value="Genomic_DNA"/>
</dbReference>
<reference evidence="5" key="1">
    <citation type="submission" date="2020-11" db="EMBL/GenBank/DDBJ databases">
        <authorList>
            <person name="Tran Van P."/>
        </authorList>
    </citation>
    <scope>NUCLEOTIDE SEQUENCE</scope>
</reference>
<dbReference type="Pfam" id="PF16486">
    <property type="entry name" value="ArgoN"/>
    <property type="match status" value="1"/>
</dbReference>
<dbReference type="Pfam" id="PF02171">
    <property type="entry name" value="Piwi"/>
    <property type="match status" value="1"/>
</dbReference>
<evidence type="ECO:0000256" key="1">
    <source>
        <dbReference type="RuleBase" id="RU361178"/>
    </source>
</evidence>
<dbReference type="Gene3D" id="3.40.50.2300">
    <property type="match status" value="1"/>
</dbReference>
<keyword evidence="6" id="KW-1185">Reference proteome</keyword>
<dbReference type="InterPro" id="IPR012337">
    <property type="entry name" value="RNaseH-like_sf"/>
</dbReference>
<feature type="region of interest" description="Disordered" evidence="2">
    <location>
        <begin position="1"/>
        <end position="65"/>
    </location>
</feature>
<feature type="compositionally biased region" description="Gly residues" evidence="2">
    <location>
        <begin position="1"/>
        <end position="31"/>
    </location>
</feature>
<feature type="domain" description="Piwi" evidence="4">
    <location>
        <begin position="602"/>
        <end position="913"/>
    </location>
</feature>
<dbReference type="AlphaFoldDB" id="A0A7R9KG42"/>
<feature type="compositionally biased region" description="Basic and acidic residues" evidence="2">
    <location>
        <begin position="88"/>
        <end position="98"/>
    </location>
</feature>
<sequence length="959" mass="106708">MSSPTRGGGQRGRGSGPRGGGGGDGRGGGRGGGDRGGYRGGSRGGGGAQRGRGGGGGGYPQRPNVPDVRTLAEEVSRMTIGGAAGGDAKTKTAAEGPKRGTAGTAIALIVNHYRITGWEKMSCYLYDIDIQLRRRDGKGLILMTQAPAGAAGGQPARRLRNDQRADNTRVVAKMADEWPEAFKGRLYAFDGQKFLYAGQRLPVVSELQTKREVTIQLDGFVEQTFEVRIQFVKEVPMAPLSEYFNGRNRTQNPEDFREALQALEIAFRYMPSLTRVPVYRNLYTLEGREPITRGFRPAVATNAEIAFGHYQSVHVTESGLTLNVDRTATLFVTGGPLIEFIERELNIPDIARQPFTDDVIHRVTAKIKGLKIYTDHIPNQKRRYFIESMIVQRVHEHSFDDSNGNPITVEEYFKKQYPNTRALLRNVGLIKARGEKYLPVDVCHVYPNQPMPRRMVTPDMTQQIVKSANSQDPSTRFGLIQQSAEEVEKESRALMASFGVELQLKPIKLSGRVLPAPRLEGDQRRVKNGRQLSRYAVVNYSVNVKDTLQENYKRFFTELIRTARQMGIVMADKAIADSESHRPSLKAVDDDIKAFKAKKVEMIFFVIPKDGRVYRAIKHFGDVVYGVATQCILDSRFLDTPNGYFGNLLLKVNAKIGGQNQVLSALHRPPAMIGDQKRAVMVVGVDVTHPGPGPMGDGPVCSSIAASVASFDAEFSKYGATIAGQPLNTEIIAVYDRMFVQHLKTYRDKNKVLPQTVILFRDGVSDGQLDQVLAEEIPLIKKAYDTVQKGFQFKLIVFVVQKRHHTRFMPFARTTDAKGREIKNIPAGTVVDHTVTHPLRNEFHLCSHKGLLGTSRHAKYVCLRDDHQLTEDQRQQIAYYMCYTYCRCTSPISIPMPVAYADLVATRAKDHIEAQNLAFQPRVRDETADQKRARESANIALLNGKVVVHENVVLLPYYA</sequence>
<dbReference type="Pfam" id="PF08699">
    <property type="entry name" value="ArgoL1"/>
    <property type="match status" value="1"/>
</dbReference>
<organism evidence="5">
    <name type="scientific">Medioppia subpectinata</name>
    <dbReference type="NCBI Taxonomy" id="1979941"/>
    <lineage>
        <taxon>Eukaryota</taxon>
        <taxon>Metazoa</taxon>
        <taxon>Ecdysozoa</taxon>
        <taxon>Arthropoda</taxon>
        <taxon>Chelicerata</taxon>
        <taxon>Arachnida</taxon>
        <taxon>Acari</taxon>
        <taxon>Acariformes</taxon>
        <taxon>Sarcoptiformes</taxon>
        <taxon>Oribatida</taxon>
        <taxon>Brachypylina</taxon>
        <taxon>Oppioidea</taxon>
        <taxon>Oppiidae</taxon>
        <taxon>Medioppia</taxon>
    </lineage>
</organism>
<dbReference type="SMART" id="SM00949">
    <property type="entry name" value="PAZ"/>
    <property type="match status" value="1"/>
</dbReference>